<dbReference type="InterPro" id="IPR002496">
    <property type="entry name" value="PRib_AMP_CycHydrolase_dom"/>
</dbReference>
<dbReference type="GO" id="GO:0005737">
    <property type="term" value="C:cytoplasm"/>
    <property type="evidence" value="ECO:0007669"/>
    <property type="project" value="UniProtKB-SubCell"/>
</dbReference>
<comment type="subcellular location">
    <subcellularLocation>
        <location evidence="3 15">Cytoplasm</location>
    </subcellularLocation>
</comment>
<reference evidence="18" key="1">
    <citation type="submission" date="2016-10" db="EMBL/GenBank/DDBJ databases">
        <authorList>
            <person name="Varghese N."/>
            <person name="Submissions S."/>
        </authorList>
    </citation>
    <scope>NUCLEOTIDE SEQUENCE [LARGE SCALE GENOMIC DNA]</scope>
    <source>
        <strain evidence="18">DSM 8987</strain>
    </source>
</reference>
<keyword evidence="18" id="KW-1185">Reference proteome</keyword>
<dbReference type="Proteomes" id="UP000243205">
    <property type="component" value="Unassembled WGS sequence"/>
</dbReference>
<organism evidence="17 18">
    <name type="scientific">Desulfuromonas thiophila</name>
    <dbReference type="NCBI Taxonomy" id="57664"/>
    <lineage>
        <taxon>Bacteria</taxon>
        <taxon>Pseudomonadati</taxon>
        <taxon>Thermodesulfobacteriota</taxon>
        <taxon>Desulfuromonadia</taxon>
        <taxon>Desulfuromonadales</taxon>
        <taxon>Desulfuromonadaceae</taxon>
        <taxon>Desulfuromonas</taxon>
    </lineage>
</organism>
<dbReference type="STRING" id="57664.SAMN05661003_10169"/>
<feature type="domain" description="Phosphoribosyl-AMP cyclohydrolase" evidence="16">
    <location>
        <begin position="29"/>
        <end position="102"/>
    </location>
</feature>
<comment type="similarity">
    <text evidence="6 15">In the C-terminal section; belongs to the PRA-PH family.</text>
</comment>
<evidence type="ECO:0000256" key="3">
    <source>
        <dbReference type="ARBA" id="ARBA00004496"/>
    </source>
</evidence>
<dbReference type="SUPFAM" id="SSF141734">
    <property type="entry name" value="HisI-like"/>
    <property type="match status" value="1"/>
</dbReference>
<dbReference type="NCBIfam" id="NF002747">
    <property type="entry name" value="PRK02759.1"/>
    <property type="match status" value="1"/>
</dbReference>
<dbReference type="GO" id="GO:0004636">
    <property type="term" value="F:phosphoribosyl-ATP diphosphatase activity"/>
    <property type="evidence" value="ECO:0007669"/>
    <property type="project" value="UniProtKB-UniRule"/>
</dbReference>
<dbReference type="CDD" id="cd11534">
    <property type="entry name" value="NTP-PPase_HisIE_like"/>
    <property type="match status" value="1"/>
</dbReference>
<dbReference type="EC" id="3.5.4.19" evidence="15"/>
<dbReference type="InterPro" id="IPR026660">
    <property type="entry name" value="PRA-CH"/>
</dbReference>
<dbReference type="HAMAP" id="MF_01021">
    <property type="entry name" value="HisI"/>
    <property type="match status" value="1"/>
</dbReference>
<dbReference type="NCBIfam" id="NF000768">
    <property type="entry name" value="PRK00051.1"/>
    <property type="match status" value="1"/>
</dbReference>
<evidence type="ECO:0000256" key="5">
    <source>
        <dbReference type="ARBA" id="ARBA00005204"/>
    </source>
</evidence>
<dbReference type="GO" id="GO:0005524">
    <property type="term" value="F:ATP binding"/>
    <property type="evidence" value="ECO:0007669"/>
    <property type="project" value="UniProtKB-KW"/>
</dbReference>
<dbReference type="EMBL" id="FNAQ01000001">
    <property type="protein sequence ID" value="SDD70726.1"/>
    <property type="molecule type" value="Genomic_DNA"/>
</dbReference>
<dbReference type="PANTHER" id="PTHR42945:SF9">
    <property type="entry name" value="HISTIDINE BIOSYNTHESIS BIFUNCTIONAL PROTEIN HISIE"/>
    <property type="match status" value="1"/>
</dbReference>
<dbReference type="NCBIfam" id="NF001611">
    <property type="entry name" value="PRK00400.1-3"/>
    <property type="match status" value="1"/>
</dbReference>
<dbReference type="HAMAP" id="MF_01020">
    <property type="entry name" value="HisE"/>
    <property type="match status" value="1"/>
</dbReference>
<dbReference type="AlphaFoldDB" id="A0A1G6X0B2"/>
<comment type="catalytic activity">
    <reaction evidence="1 15">
        <text>1-(5-phospho-beta-D-ribosyl)-5'-AMP + H2O = 1-(5-phospho-beta-D-ribosyl)-5-[(5-phospho-beta-D-ribosylamino)methylideneamino]imidazole-4-carboxamide</text>
        <dbReference type="Rhea" id="RHEA:20049"/>
        <dbReference type="ChEBI" id="CHEBI:15377"/>
        <dbReference type="ChEBI" id="CHEBI:58435"/>
        <dbReference type="ChEBI" id="CHEBI:59457"/>
        <dbReference type="EC" id="3.5.4.19"/>
    </reaction>
</comment>
<dbReference type="EC" id="3.6.1.31" evidence="15"/>
<keyword evidence="11 15" id="KW-0378">Hydrolase</keyword>
<keyword evidence="8 15" id="KW-0963">Cytoplasm</keyword>
<dbReference type="GO" id="GO:0000105">
    <property type="term" value="P:L-histidine biosynthetic process"/>
    <property type="evidence" value="ECO:0007669"/>
    <property type="project" value="UniProtKB-UniRule"/>
</dbReference>
<keyword evidence="10 15" id="KW-0547">Nucleotide-binding</keyword>
<comment type="catalytic activity">
    <reaction evidence="2 15">
        <text>1-(5-phospho-beta-D-ribosyl)-ATP + H2O = 1-(5-phospho-beta-D-ribosyl)-5'-AMP + diphosphate + H(+)</text>
        <dbReference type="Rhea" id="RHEA:22828"/>
        <dbReference type="ChEBI" id="CHEBI:15377"/>
        <dbReference type="ChEBI" id="CHEBI:15378"/>
        <dbReference type="ChEBI" id="CHEBI:33019"/>
        <dbReference type="ChEBI" id="CHEBI:59457"/>
        <dbReference type="ChEBI" id="CHEBI:73183"/>
        <dbReference type="EC" id="3.6.1.31"/>
    </reaction>
</comment>
<dbReference type="FunFam" id="3.10.20.810:FF:000001">
    <property type="entry name" value="Histidine biosynthesis bifunctional protein HisIE"/>
    <property type="match status" value="1"/>
</dbReference>
<dbReference type="InterPro" id="IPR021130">
    <property type="entry name" value="PRib-ATP_PPHydrolase-like"/>
</dbReference>
<dbReference type="SUPFAM" id="SSF101386">
    <property type="entry name" value="all-alpha NTP pyrophosphatases"/>
    <property type="match status" value="1"/>
</dbReference>
<dbReference type="InterPro" id="IPR038019">
    <property type="entry name" value="PRib_AMP_CycHydrolase_sf"/>
</dbReference>
<dbReference type="Gene3D" id="1.10.287.1080">
    <property type="entry name" value="MazG-like"/>
    <property type="match status" value="1"/>
</dbReference>
<dbReference type="PANTHER" id="PTHR42945">
    <property type="entry name" value="HISTIDINE BIOSYNTHESIS BIFUNCTIONAL PROTEIN"/>
    <property type="match status" value="1"/>
</dbReference>
<evidence type="ECO:0000256" key="7">
    <source>
        <dbReference type="ARBA" id="ARBA00008299"/>
    </source>
</evidence>
<name>A0A1G6X0B2_9BACT</name>
<evidence type="ECO:0000256" key="13">
    <source>
        <dbReference type="ARBA" id="ARBA00023102"/>
    </source>
</evidence>
<dbReference type="Gene3D" id="3.10.20.810">
    <property type="entry name" value="Phosphoribosyl-AMP cyclohydrolase"/>
    <property type="match status" value="1"/>
</dbReference>
<protein>
    <recommendedName>
        <fullName evidence="15">Histidine biosynthesis bifunctional protein HisIE</fullName>
    </recommendedName>
    <domain>
        <recommendedName>
            <fullName evidence="15">Phosphoribosyl-AMP cyclohydrolase</fullName>
            <shortName evidence="15">PRA-CH</shortName>
            <ecNumber evidence="15">3.5.4.19</ecNumber>
        </recommendedName>
    </domain>
    <domain>
        <recommendedName>
            <fullName evidence="15">Phosphoribosyl-ATP pyrophosphatase</fullName>
            <shortName evidence="15">PRA-PH</shortName>
            <ecNumber evidence="15">3.6.1.31</ecNumber>
        </recommendedName>
    </domain>
</protein>
<evidence type="ECO:0000256" key="2">
    <source>
        <dbReference type="ARBA" id="ARBA00001460"/>
    </source>
</evidence>
<evidence type="ECO:0000256" key="10">
    <source>
        <dbReference type="ARBA" id="ARBA00022741"/>
    </source>
</evidence>
<dbReference type="Pfam" id="PF01503">
    <property type="entry name" value="PRA-PH"/>
    <property type="match status" value="1"/>
</dbReference>
<comment type="similarity">
    <text evidence="7 15">In the N-terminal section; belongs to the PRA-CH family.</text>
</comment>
<keyword evidence="9 15" id="KW-0028">Amino-acid biosynthesis</keyword>
<dbReference type="HAMAP" id="MF_01019">
    <property type="entry name" value="HisIE"/>
    <property type="match status" value="1"/>
</dbReference>
<dbReference type="Pfam" id="PF01502">
    <property type="entry name" value="PRA-CH"/>
    <property type="match status" value="1"/>
</dbReference>
<proteinExistence type="inferred from homology"/>
<gene>
    <name evidence="15" type="primary">hisI</name>
    <name evidence="15" type="synonym">hisIE</name>
    <name evidence="17" type="ORF">SAMN05661003_10169</name>
</gene>
<dbReference type="RefSeq" id="WP_092075230.1">
    <property type="nucleotide sequence ID" value="NZ_CALFZY010000019.1"/>
</dbReference>
<evidence type="ECO:0000256" key="12">
    <source>
        <dbReference type="ARBA" id="ARBA00022840"/>
    </source>
</evidence>
<sequence>MSLLEQLKFDAQGLLPCITQDAATGEVLMLAYMNAEAVENTLKTGKVHYYSRSRGRQWLKGESSGHFQLVRQIRYDCDGDCLLIQVEQIGAACHTGRHSCFYSRWDGDQVAIEGAPTVDATALYARTDILDAVYHVIQDRRRNPTEKSYVHSLFTKGLDKILSKVGEEATETAVAGKGGDRDELIYELADLQFHLLVLQAWYDLPPERVYAELRRRFGQSGIEEKQSRTQ</sequence>
<evidence type="ECO:0000313" key="17">
    <source>
        <dbReference type="EMBL" id="SDD70726.1"/>
    </source>
</evidence>
<keyword evidence="12 15" id="KW-0067">ATP-binding</keyword>
<evidence type="ECO:0000256" key="4">
    <source>
        <dbReference type="ARBA" id="ARBA00005169"/>
    </source>
</evidence>
<dbReference type="UniPathway" id="UPA00031">
    <property type="reaction ID" value="UER00007"/>
</dbReference>
<feature type="region of interest" description="Phosphoribosyl-ATP pyrophosphohydrolase" evidence="15">
    <location>
        <begin position="130"/>
        <end position="230"/>
    </location>
</feature>
<dbReference type="OrthoDB" id="9795769at2"/>
<keyword evidence="13 15" id="KW-0368">Histidine biosynthesis</keyword>
<accession>A0A1G6X0B2</accession>
<evidence type="ECO:0000256" key="9">
    <source>
        <dbReference type="ARBA" id="ARBA00022605"/>
    </source>
</evidence>
<comment type="pathway">
    <text evidence="4 15">Amino-acid biosynthesis; L-histidine biosynthesis; L-histidine from 5-phospho-alpha-D-ribose 1-diphosphate: step 3/9.</text>
</comment>
<evidence type="ECO:0000313" key="18">
    <source>
        <dbReference type="Proteomes" id="UP000243205"/>
    </source>
</evidence>
<evidence type="ECO:0000259" key="16">
    <source>
        <dbReference type="Pfam" id="PF01502"/>
    </source>
</evidence>
<dbReference type="InterPro" id="IPR008179">
    <property type="entry name" value="HisE"/>
</dbReference>
<dbReference type="NCBIfam" id="TIGR03188">
    <property type="entry name" value="histidine_hisI"/>
    <property type="match status" value="1"/>
</dbReference>
<dbReference type="InterPro" id="IPR023019">
    <property type="entry name" value="His_synth_HisIE"/>
</dbReference>
<evidence type="ECO:0000256" key="11">
    <source>
        <dbReference type="ARBA" id="ARBA00022801"/>
    </source>
</evidence>
<keyword evidence="14 15" id="KW-0511">Multifunctional enzyme</keyword>
<evidence type="ECO:0000256" key="14">
    <source>
        <dbReference type="ARBA" id="ARBA00023268"/>
    </source>
</evidence>
<comment type="pathway">
    <text evidence="5 15">Amino-acid biosynthesis; L-histidine biosynthesis; L-histidine from 5-phospho-alpha-D-ribose 1-diphosphate: step 2/9.</text>
</comment>
<evidence type="ECO:0000256" key="15">
    <source>
        <dbReference type="HAMAP-Rule" id="MF_01019"/>
    </source>
</evidence>
<evidence type="ECO:0000256" key="6">
    <source>
        <dbReference type="ARBA" id="ARBA00007731"/>
    </source>
</evidence>
<evidence type="ECO:0000256" key="1">
    <source>
        <dbReference type="ARBA" id="ARBA00000024"/>
    </source>
</evidence>
<feature type="region of interest" description="Phosphoribosyl-AMP cyclohydrolase" evidence="15">
    <location>
        <begin position="1"/>
        <end position="129"/>
    </location>
</feature>
<dbReference type="GO" id="GO:0004635">
    <property type="term" value="F:phosphoribosyl-AMP cyclohydrolase activity"/>
    <property type="evidence" value="ECO:0007669"/>
    <property type="project" value="UniProtKB-UniRule"/>
</dbReference>
<evidence type="ECO:0000256" key="8">
    <source>
        <dbReference type="ARBA" id="ARBA00022490"/>
    </source>
</evidence>